<evidence type="ECO:0000256" key="12">
    <source>
        <dbReference type="ARBA" id="ARBA00023242"/>
    </source>
</evidence>
<comment type="subunit">
    <text evidence="13">Interacts with EME1.</text>
</comment>
<evidence type="ECO:0000259" key="15">
    <source>
        <dbReference type="SMART" id="SM00891"/>
    </source>
</evidence>
<dbReference type="InterPro" id="IPR042530">
    <property type="entry name" value="EME1/EME2_C"/>
</dbReference>
<comment type="subcellular location">
    <subcellularLocation>
        <location evidence="2 13">Nucleus</location>
    </subcellularLocation>
</comment>
<dbReference type="InterPro" id="IPR047416">
    <property type="entry name" value="XPF_nuclease_Mus81"/>
</dbReference>
<evidence type="ECO:0000256" key="9">
    <source>
        <dbReference type="ARBA" id="ARBA00022842"/>
    </source>
</evidence>
<dbReference type="SUPFAM" id="SSF52980">
    <property type="entry name" value="Restriction endonuclease-like"/>
    <property type="match status" value="1"/>
</dbReference>
<comment type="function">
    <text evidence="13">Interacts with EME1 to form a DNA structure-specific endonuclease with substrate preference for branched DNA structures with a 5'-end at the branch nick. Typical substrates include 3'-flap structures, D-loops, replication forks and nicked Holliday junctions. May be required in mitosis for the processing of stalled or collapsed replication fork intermediates. May be required in meiosis for the repair of meiosis-specific double strand breaks subsequent to single-end invasion (SEI).</text>
</comment>
<dbReference type="FunFam" id="3.40.50.10130:FF:000003">
    <property type="entry name" value="Crossover junction endonuclease MUS81"/>
    <property type="match status" value="1"/>
</dbReference>
<sequence>MLDEKLEEYVAQYGTTEPVEGYLTIPIIKKRSTTKRSKTDPLKCDDKFRIPPLPPSGSARSDSNFSADSGSSDVGFEDFGCNQSQQSSDVSGNGNCQSRDYLPQYGSGSYALLVTLLQHKAYGSDGQMSKVDLIKEAQPLANKSFTVPDPGSRYTAWSSMGSLIKKGLIVKQRSPAQYSLTSTGCVLAERLLLKENSELKTDRPNIDMFTIIQDKPSQPNTSGEVAVTSSTDDSTSIVIQLDDYSNSEMDKKQDRDGFSSSLQNTDNNHKSSRLQFTYIDEQGNEVRSKDKAAISTTVEFSLGFLVKCKYVDLLMSGITYKLDTTRHTDEDNIFAFIIDVDAPERSTAVTRESRTDNKNTKSSTLGQTFSNPMKNSPIDSCIAKDQNRLHPLSTGDEQDDYSKLKTNICQINSETGDRSSSGVAHIDDCHLPDPASSRDQSMPCGTGESRSDRDVSCGILNRIVVDMRGSQQVVLKPGDFEIILCVDNQEVYGGGKKDLIVKELNRHGIPHHIRSLNIGDFCWIAHNKTERKRMDDLAGSIIDGRFKEQKFRLSSCGIEHAIYLVEDYGSNQHFSIAEDSLFQAITNTQIIDNFYVKRTGNTLESATYLIVMTRYLQSLYMNKTLRAISKSQLEKIQRGKFQDIASKEVYLMNFDEFNQASVKTKVLSVREMFGKQLCQLHGLTADKAVAILEKYSTPTSLFKAYKTCISDKDKEVMLANIKFGPLQKLKDMFGLSGRVLEWFRSYLEQRSQRVSVHGILSDIQILLSGVPQGSVLGPLVFTMYTRPLGIIAQ</sequence>
<keyword evidence="9 13" id="KW-0460">Magnesium</keyword>
<feature type="compositionally biased region" description="Low complexity" evidence="14">
    <location>
        <begin position="61"/>
        <end position="71"/>
    </location>
</feature>
<name>A0AAD9JCM1_9ANNE</name>
<dbReference type="Gene3D" id="3.40.50.10130">
    <property type="match status" value="1"/>
</dbReference>
<evidence type="ECO:0000256" key="6">
    <source>
        <dbReference type="ARBA" id="ARBA00022759"/>
    </source>
</evidence>
<keyword evidence="12 13" id="KW-0539">Nucleus</keyword>
<dbReference type="Gene3D" id="1.10.10.10">
    <property type="entry name" value="Winged helix-like DNA-binding domain superfamily/Winged helix DNA-binding domain"/>
    <property type="match status" value="1"/>
</dbReference>
<comment type="caution">
    <text evidence="16">The sequence shown here is derived from an EMBL/GenBank/DDBJ whole genome shotgun (WGS) entry which is preliminary data.</text>
</comment>
<dbReference type="AlphaFoldDB" id="A0AAD9JCM1"/>
<dbReference type="InterPro" id="IPR006166">
    <property type="entry name" value="ERCC4_domain"/>
</dbReference>
<dbReference type="FunFam" id="1.10.10.10:FF:000307">
    <property type="entry name" value="Crossover junction endonuclease MUS81"/>
    <property type="match status" value="1"/>
</dbReference>
<dbReference type="Pfam" id="PF02732">
    <property type="entry name" value="ERCC4"/>
    <property type="match status" value="1"/>
</dbReference>
<dbReference type="CDD" id="cd21036">
    <property type="entry name" value="WH_MUS81"/>
    <property type="match status" value="1"/>
</dbReference>
<feature type="compositionally biased region" description="Polar residues" evidence="14">
    <location>
        <begin position="81"/>
        <end position="95"/>
    </location>
</feature>
<accession>A0AAD9JCM1</accession>
<gene>
    <name evidence="16" type="ORF">LSH36_395g02042</name>
</gene>
<dbReference type="PANTHER" id="PTHR13451">
    <property type="entry name" value="CLASS II CROSSOVER JUNCTION ENDONUCLEASE MUS81"/>
    <property type="match status" value="1"/>
</dbReference>
<organism evidence="16 17">
    <name type="scientific">Paralvinella palmiformis</name>
    <dbReference type="NCBI Taxonomy" id="53620"/>
    <lineage>
        <taxon>Eukaryota</taxon>
        <taxon>Metazoa</taxon>
        <taxon>Spiralia</taxon>
        <taxon>Lophotrochozoa</taxon>
        <taxon>Annelida</taxon>
        <taxon>Polychaeta</taxon>
        <taxon>Sedentaria</taxon>
        <taxon>Canalipalpata</taxon>
        <taxon>Terebellida</taxon>
        <taxon>Terebelliformia</taxon>
        <taxon>Alvinellidae</taxon>
        <taxon>Paralvinella</taxon>
    </lineage>
</organism>
<keyword evidence="6 13" id="KW-0255">Endonuclease</keyword>
<evidence type="ECO:0000256" key="1">
    <source>
        <dbReference type="ARBA" id="ARBA00001946"/>
    </source>
</evidence>
<evidence type="ECO:0000313" key="16">
    <source>
        <dbReference type="EMBL" id="KAK2150694.1"/>
    </source>
</evidence>
<dbReference type="Proteomes" id="UP001208570">
    <property type="component" value="Unassembled WGS sequence"/>
</dbReference>
<feature type="region of interest" description="Disordered" evidence="14">
    <location>
        <begin position="346"/>
        <end position="377"/>
    </location>
</feature>
<dbReference type="GO" id="GO:0003677">
    <property type="term" value="F:DNA binding"/>
    <property type="evidence" value="ECO:0007669"/>
    <property type="project" value="UniProtKB-UniRule"/>
</dbReference>
<keyword evidence="5 13" id="KW-0479">Metal-binding</keyword>
<keyword evidence="10 13" id="KW-0233">DNA recombination</keyword>
<evidence type="ECO:0000256" key="5">
    <source>
        <dbReference type="ARBA" id="ARBA00022723"/>
    </source>
</evidence>
<evidence type="ECO:0000256" key="14">
    <source>
        <dbReference type="SAM" id="MobiDB-lite"/>
    </source>
</evidence>
<evidence type="ECO:0000256" key="4">
    <source>
        <dbReference type="ARBA" id="ARBA00022722"/>
    </source>
</evidence>
<evidence type="ECO:0000256" key="2">
    <source>
        <dbReference type="ARBA" id="ARBA00004123"/>
    </source>
</evidence>
<feature type="compositionally biased region" description="Basic and acidic residues" evidence="14">
    <location>
        <begin position="37"/>
        <end position="49"/>
    </location>
</feature>
<dbReference type="InterPro" id="IPR033309">
    <property type="entry name" value="Mus81"/>
</dbReference>
<dbReference type="CDD" id="cd20074">
    <property type="entry name" value="XPF_nuclease_Mus81"/>
    <property type="match status" value="1"/>
</dbReference>
<dbReference type="Pfam" id="PF21292">
    <property type="entry name" value="EME1-MUS81_C"/>
    <property type="match status" value="1"/>
</dbReference>
<dbReference type="Gene3D" id="1.10.150.670">
    <property type="entry name" value="Crossover junction endonuclease EME1, DNA-binding domain"/>
    <property type="match status" value="1"/>
</dbReference>
<dbReference type="Pfam" id="PF21136">
    <property type="entry name" value="WHD_MUS81"/>
    <property type="match status" value="1"/>
</dbReference>
<dbReference type="EC" id="3.1.22.-" evidence="13"/>
<feature type="region of interest" description="Disordered" evidence="14">
    <location>
        <begin position="34"/>
        <end position="71"/>
    </location>
</feature>
<dbReference type="InterPro" id="IPR047417">
    <property type="entry name" value="WHD_MUS81"/>
</dbReference>
<dbReference type="GO" id="GO:0008821">
    <property type="term" value="F:crossover junction DNA endonuclease activity"/>
    <property type="evidence" value="ECO:0007669"/>
    <property type="project" value="UniProtKB-UniRule"/>
</dbReference>
<feature type="domain" description="ERCC4" evidence="15">
    <location>
        <begin position="483"/>
        <end position="569"/>
    </location>
</feature>
<protein>
    <recommendedName>
        <fullName evidence="13">Crossover junction endonuclease MUS81</fullName>
        <ecNumber evidence="13">3.1.22.-</ecNumber>
    </recommendedName>
</protein>
<comment type="similarity">
    <text evidence="3 13">Belongs to the XPF family.</text>
</comment>
<proteinExistence type="inferred from homology"/>
<dbReference type="GO" id="GO:0048476">
    <property type="term" value="C:Holliday junction resolvase complex"/>
    <property type="evidence" value="ECO:0007669"/>
    <property type="project" value="UniProtKB-UniRule"/>
</dbReference>
<dbReference type="GO" id="GO:0031573">
    <property type="term" value="P:mitotic intra-S DNA damage checkpoint signaling"/>
    <property type="evidence" value="ECO:0007669"/>
    <property type="project" value="TreeGrafter"/>
</dbReference>
<dbReference type="GO" id="GO:0046872">
    <property type="term" value="F:metal ion binding"/>
    <property type="evidence" value="ECO:0007669"/>
    <property type="project" value="UniProtKB-UniRule"/>
</dbReference>
<evidence type="ECO:0000256" key="10">
    <source>
        <dbReference type="ARBA" id="ARBA00023172"/>
    </source>
</evidence>
<feature type="region of interest" description="Disordered" evidence="14">
    <location>
        <begin position="76"/>
        <end position="95"/>
    </location>
</feature>
<dbReference type="GO" id="GO:0048257">
    <property type="term" value="F:3'-flap endonuclease activity"/>
    <property type="evidence" value="ECO:0007669"/>
    <property type="project" value="TreeGrafter"/>
</dbReference>
<feature type="compositionally biased region" description="Basic and acidic residues" evidence="14">
    <location>
        <begin position="248"/>
        <end position="257"/>
    </location>
</feature>
<dbReference type="PANTHER" id="PTHR13451:SF0">
    <property type="entry name" value="CROSSOVER JUNCTION ENDONUCLEASE MUS81"/>
    <property type="match status" value="1"/>
</dbReference>
<keyword evidence="7 13" id="KW-0227">DNA damage</keyword>
<dbReference type="GO" id="GO:0005634">
    <property type="term" value="C:nucleus"/>
    <property type="evidence" value="ECO:0007669"/>
    <property type="project" value="UniProtKB-SubCell"/>
</dbReference>
<reference evidence="16" key="1">
    <citation type="journal article" date="2023" name="Mol. Biol. Evol.">
        <title>Third-Generation Sequencing Reveals the Adaptive Role of the Epigenome in Three Deep-Sea Polychaetes.</title>
        <authorList>
            <person name="Perez M."/>
            <person name="Aroh O."/>
            <person name="Sun Y."/>
            <person name="Lan Y."/>
            <person name="Juniper S.K."/>
            <person name="Young C.R."/>
            <person name="Angers B."/>
            <person name="Qian P.Y."/>
        </authorList>
    </citation>
    <scope>NUCLEOTIDE SEQUENCE</scope>
    <source>
        <strain evidence="16">P08H-3</strain>
    </source>
</reference>
<keyword evidence="4 13" id="KW-0540">Nuclease</keyword>
<dbReference type="EMBL" id="JAODUP010000395">
    <property type="protein sequence ID" value="KAK2150694.1"/>
    <property type="molecule type" value="Genomic_DNA"/>
</dbReference>
<keyword evidence="17" id="KW-1185">Reference proteome</keyword>
<dbReference type="GO" id="GO:0006308">
    <property type="term" value="P:DNA catabolic process"/>
    <property type="evidence" value="ECO:0007669"/>
    <property type="project" value="UniProtKB-UniRule"/>
</dbReference>
<keyword evidence="8 13" id="KW-0378">Hydrolase</keyword>
<evidence type="ECO:0000256" key="8">
    <source>
        <dbReference type="ARBA" id="ARBA00022801"/>
    </source>
</evidence>
<evidence type="ECO:0000256" key="7">
    <source>
        <dbReference type="ARBA" id="ARBA00022763"/>
    </source>
</evidence>
<dbReference type="InterPro" id="IPR011335">
    <property type="entry name" value="Restrct_endonuc-II-like"/>
</dbReference>
<evidence type="ECO:0000256" key="11">
    <source>
        <dbReference type="ARBA" id="ARBA00023204"/>
    </source>
</evidence>
<evidence type="ECO:0000313" key="17">
    <source>
        <dbReference type="Proteomes" id="UP001208570"/>
    </source>
</evidence>
<feature type="compositionally biased region" description="Polar residues" evidence="14">
    <location>
        <begin position="360"/>
        <end position="377"/>
    </location>
</feature>
<feature type="region of interest" description="Disordered" evidence="14">
    <location>
        <begin position="248"/>
        <end position="268"/>
    </location>
</feature>
<evidence type="ECO:0000256" key="13">
    <source>
        <dbReference type="RuleBase" id="RU369042"/>
    </source>
</evidence>
<dbReference type="GO" id="GO:0000712">
    <property type="term" value="P:resolution of meiotic recombination intermediates"/>
    <property type="evidence" value="ECO:0007669"/>
    <property type="project" value="TreeGrafter"/>
</dbReference>
<dbReference type="SMART" id="SM00891">
    <property type="entry name" value="ERCC4"/>
    <property type="match status" value="1"/>
</dbReference>
<keyword evidence="11 13" id="KW-0234">DNA repair</keyword>
<evidence type="ECO:0000256" key="3">
    <source>
        <dbReference type="ARBA" id="ARBA00010015"/>
    </source>
</evidence>
<dbReference type="GO" id="GO:0000727">
    <property type="term" value="P:double-strand break repair via break-induced replication"/>
    <property type="evidence" value="ECO:0007669"/>
    <property type="project" value="UniProtKB-UniRule"/>
</dbReference>
<comment type="cofactor">
    <cofactor evidence="1 13">
        <name>Mg(2+)</name>
        <dbReference type="ChEBI" id="CHEBI:18420"/>
    </cofactor>
</comment>
<dbReference type="InterPro" id="IPR036388">
    <property type="entry name" value="WH-like_DNA-bd_sf"/>
</dbReference>